<dbReference type="InterPro" id="IPR023346">
    <property type="entry name" value="Lysozyme-like_dom_sf"/>
</dbReference>
<dbReference type="InterPro" id="IPR036366">
    <property type="entry name" value="PGBDSf"/>
</dbReference>
<evidence type="ECO:0000313" key="3">
    <source>
        <dbReference type="EMBL" id="SFR54524.1"/>
    </source>
</evidence>
<dbReference type="Pfam" id="PF13406">
    <property type="entry name" value="SLT_2"/>
    <property type="match status" value="2"/>
</dbReference>
<name>A0A1I6HJH3_9RHOB</name>
<dbReference type="SUPFAM" id="SSF47090">
    <property type="entry name" value="PGBD-like"/>
    <property type="match status" value="1"/>
</dbReference>
<dbReference type="EMBL" id="FOYO01000001">
    <property type="protein sequence ID" value="SFR54524.1"/>
    <property type="molecule type" value="Genomic_DNA"/>
</dbReference>
<feature type="domain" description="Transglycosylase SLT" evidence="2">
    <location>
        <begin position="262"/>
        <end position="294"/>
    </location>
</feature>
<dbReference type="InterPro" id="IPR011970">
    <property type="entry name" value="MltB_2"/>
</dbReference>
<dbReference type="Proteomes" id="UP000199658">
    <property type="component" value="Unassembled WGS sequence"/>
</dbReference>
<dbReference type="InterPro" id="IPR031304">
    <property type="entry name" value="SLT_2"/>
</dbReference>
<sequence length="371" mass="39864">MFTRRHFIALSGATALQACSTGGSVSAPTAADPLLRTVPNPAFDAWVANFKTRALSKGITASTLQSGMRGVGFLPEVIERDRNQTEFKRSFEDYLAIVASEEKIKAGRAAFARERSRLNAIEAKYGVPANVVCAIWGVESNFGTRRGNVPVVSATATLAFEGRRGAFFEKQLIAALKILQTGDTTSNRLVGSWAGAMGHTQFIPTSYQLFAVDFTGDGRRDIWSDDPSDALASTAAYLAKSGWQRSQPWGREVTSGGLQPDPGGPRFEVGQNFRAIKRYNNSDNYALGVGHLSDRLAGGGPLRTPFGPDKYGLTIKDRKRLQERLTAKGFDTGGADGVLGPKSRNAIAAYQRSVGLEATGNPSQALLQRLG</sequence>
<dbReference type="AlphaFoldDB" id="A0A1I6HJH3"/>
<dbReference type="FunFam" id="1.10.8.350:FF:000001">
    <property type="entry name" value="Lytic murein transglycosylase B"/>
    <property type="match status" value="1"/>
</dbReference>
<dbReference type="PROSITE" id="PS51318">
    <property type="entry name" value="TAT"/>
    <property type="match status" value="1"/>
</dbReference>
<dbReference type="Gene3D" id="1.10.101.10">
    <property type="entry name" value="PGBD-like superfamily/PGBD"/>
    <property type="match status" value="1"/>
</dbReference>
<accession>A0A1I6HJH3</accession>
<evidence type="ECO:0000259" key="2">
    <source>
        <dbReference type="Pfam" id="PF13406"/>
    </source>
</evidence>
<dbReference type="InterPro" id="IPR006311">
    <property type="entry name" value="TAT_signal"/>
</dbReference>
<dbReference type="GO" id="GO:0009253">
    <property type="term" value="P:peptidoglycan catabolic process"/>
    <property type="evidence" value="ECO:0007669"/>
    <property type="project" value="TreeGrafter"/>
</dbReference>
<proteinExistence type="predicted"/>
<dbReference type="InterPro" id="IPR036365">
    <property type="entry name" value="PGBD-like_sf"/>
</dbReference>
<dbReference type="RefSeq" id="WP_090218504.1">
    <property type="nucleotide sequence ID" value="NZ_FOYO01000001.1"/>
</dbReference>
<dbReference type="PANTHER" id="PTHR30163:SF8">
    <property type="entry name" value="LYTIC MUREIN TRANSGLYCOSYLASE"/>
    <property type="match status" value="1"/>
</dbReference>
<dbReference type="GO" id="GO:0008933">
    <property type="term" value="F:peptidoglycan lytic transglycosylase activity"/>
    <property type="evidence" value="ECO:0007669"/>
    <property type="project" value="TreeGrafter"/>
</dbReference>
<evidence type="ECO:0000259" key="1">
    <source>
        <dbReference type="Pfam" id="PF01471"/>
    </source>
</evidence>
<dbReference type="NCBIfam" id="TIGR02283">
    <property type="entry name" value="MltB_2"/>
    <property type="match status" value="1"/>
</dbReference>
<dbReference type="Gene3D" id="1.10.530.10">
    <property type="match status" value="2"/>
</dbReference>
<organism evidence="3 4">
    <name type="scientific">Litoreibacter janthinus</name>
    <dbReference type="NCBI Taxonomy" id="670154"/>
    <lineage>
        <taxon>Bacteria</taxon>
        <taxon>Pseudomonadati</taxon>
        <taxon>Pseudomonadota</taxon>
        <taxon>Alphaproteobacteria</taxon>
        <taxon>Rhodobacterales</taxon>
        <taxon>Roseobacteraceae</taxon>
        <taxon>Litoreibacter</taxon>
    </lineage>
</organism>
<reference evidence="4" key="1">
    <citation type="submission" date="2016-10" db="EMBL/GenBank/DDBJ databases">
        <authorList>
            <person name="Varghese N."/>
            <person name="Submissions S."/>
        </authorList>
    </citation>
    <scope>NUCLEOTIDE SEQUENCE [LARGE SCALE GENOMIC DNA]</scope>
    <source>
        <strain evidence="4">DSM 26921</strain>
    </source>
</reference>
<dbReference type="CDD" id="cd13399">
    <property type="entry name" value="Slt35-like"/>
    <property type="match status" value="1"/>
</dbReference>
<protein>
    <submittedName>
        <fullName evidence="3">Lytic murein transglycosylase</fullName>
    </submittedName>
</protein>
<dbReference type="Gene3D" id="1.10.8.350">
    <property type="entry name" value="Bacterial muramidase"/>
    <property type="match status" value="1"/>
</dbReference>
<dbReference type="PANTHER" id="PTHR30163">
    <property type="entry name" value="MEMBRANE-BOUND LYTIC MUREIN TRANSGLYCOSYLASE B"/>
    <property type="match status" value="1"/>
</dbReference>
<dbReference type="InterPro" id="IPR002477">
    <property type="entry name" value="Peptidoglycan-bd-like"/>
</dbReference>
<evidence type="ECO:0000313" key="4">
    <source>
        <dbReference type="Proteomes" id="UP000199658"/>
    </source>
</evidence>
<dbReference type="InterPro" id="IPR043426">
    <property type="entry name" value="MltB-like"/>
</dbReference>
<dbReference type="STRING" id="670154.SAMN04488002_3074"/>
<dbReference type="Pfam" id="PF01471">
    <property type="entry name" value="PG_binding_1"/>
    <property type="match status" value="1"/>
</dbReference>
<dbReference type="OrthoDB" id="9808544at2"/>
<gene>
    <name evidence="3" type="ORF">SAMN04488002_3074</name>
</gene>
<feature type="domain" description="Peptidoglycan binding-like" evidence="1">
    <location>
        <begin position="317"/>
        <end position="370"/>
    </location>
</feature>
<feature type="domain" description="Transglycosylase SLT" evidence="2">
    <location>
        <begin position="43"/>
        <end position="254"/>
    </location>
</feature>
<dbReference type="SUPFAM" id="SSF53955">
    <property type="entry name" value="Lysozyme-like"/>
    <property type="match status" value="1"/>
</dbReference>
<keyword evidence="4" id="KW-1185">Reference proteome</keyword>
<dbReference type="PROSITE" id="PS51257">
    <property type="entry name" value="PROKAR_LIPOPROTEIN"/>
    <property type="match status" value="1"/>
</dbReference>